<dbReference type="Proteomes" id="UP001150603">
    <property type="component" value="Unassembled WGS sequence"/>
</dbReference>
<gene>
    <name evidence="1" type="ORF">FBU59_007088</name>
</gene>
<reference evidence="1" key="1">
    <citation type="submission" date="2022-07" db="EMBL/GenBank/DDBJ databases">
        <title>Phylogenomic reconstructions and comparative analyses of Kickxellomycotina fungi.</title>
        <authorList>
            <person name="Reynolds N.K."/>
            <person name="Stajich J.E."/>
            <person name="Barry K."/>
            <person name="Grigoriev I.V."/>
            <person name="Crous P."/>
            <person name="Smith M.E."/>
        </authorList>
    </citation>
    <scope>NUCLEOTIDE SEQUENCE</scope>
    <source>
        <strain evidence="1">NRRL 5244</strain>
    </source>
</reference>
<dbReference type="EMBL" id="JANBPW010006580">
    <property type="protein sequence ID" value="KAJ1928942.1"/>
    <property type="molecule type" value="Genomic_DNA"/>
</dbReference>
<feature type="non-terminal residue" evidence="1">
    <location>
        <position position="337"/>
    </location>
</feature>
<name>A0ACC1IY09_9FUNG</name>
<keyword evidence="2" id="KW-1185">Reference proteome</keyword>
<comment type="caution">
    <text evidence="1">The sequence shown here is derived from an EMBL/GenBank/DDBJ whole genome shotgun (WGS) entry which is preliminary data.</text>
</comment>
<proteinExistence type="predicted"/>
<sequence length="337" mass="37292">MLVSKTPNPTFAPVPLVASTSLLDAKVSIETSSDDGHSQLYQFIDYRAAASPDHHRKRIPPIARQIIESLTTRKALPGSSKETRSLPTLLLYDNRGLDLFDQITYLPEYYLTTCEIDVLQSNIAQIVDEIPDDSDVIELGCGSLRKTEILLHALNERRTGVNYYAIDVMPAPLHQSMGDLAPQFPNLSMNALCGTYDEVLVHFRKSQRPKTVLWLGSSIGNFHAAEAANFIAGISANALLPGDAIVVGMDKQKDEQIIVDAYHDSQGLTAKFEINALDHANRIFAEYASSCIAGDVSNAQVFDTSKFRYTGEYDKRIGRHDAFIECTENTVVQWPDA</sequence>
<accession>A0ACC1IY09</accession>
<evidence type="ECO:0000313" key="2">
    <source>
        <dbReference type="Proteomes" id="UP001150603"/>
    </source>
</evidence>
<evidence type="ECO:0000313" key="1">
    <source>
        <dbReference type="EMBL" id="KAJ1928942.1"/>
    </source>
</evidence>
<protein>
    <submittedName>
        <fullName evidence="1">Uncharacterized protein</fullName>
    </submittedName>
</protein>
<organism evidence="1 2">
    <name type="scientific">Linderina macrospora</name>
    <dbReference type="NCBI Taxonomy" id="4868"/>
    <lineage>
        <taxon>Eukaryota</taxon>
        <taxon>Fungi</taxon>
        <taxon>Fungi incertae sedis</taxon>
        <taxon>Zoopagomycota</taxon>
        <taxon>Kickxellomycotina</taxon>
        <taxon>Kickxellomycetes</taxon>
        <taxon>Kickxellales</taxon>
        <taxon>Kickxellaceae</taxon>
        <taxon>Linderina</taxon>
    </lineage>
</organism>